<dbReference type="Gene3D" id="3.40.720.10">
    <property type="entry name" value="Alkaline Phosphatase, subunit A"/>
    <property type="match status" value="1"/>
</dbReference>
<dbReference type="SUPFAM" id="SSF53649">
    <property type="entry name" value="Alkaline phosphatase-like"/>
    <property type="match status" value="1"/>
</dbReference>
<dbReference type="GO" id="GO:0004065">
    <property type="term" value="F:arylsulfatase activity"/>
    <property type="evidence" value="ECO:0007669"/>
    <property type="project" value="UniProtKB-EC"/>
</dbReference>
<evidence type="ECO:0000259" key="3">
    <source>
        <dbReference type="Pfam" id="PF00884"/>
    </source>
</evidence>
<name>A0A5C5Z094_9BACT</name>
<sequence length="474" mass="53667" precursor="true">MTRILFITTLYLALFCGTLAASESKPNVIVVLSDDQGWADIGYNNPKVYTPNLDNLACRGAKFVNHYVMPQCTPTRVALMTGMYPGRFGGAAMQANNAPSFPIGTPTLANMFKDSGYETSICGKWHLGSSPQHGPNHFGFDESYGSLAGAVGMYDHRYRKGEFYETWHRNHQPIEGNEDGVHATDLVTREAMGFIEKEHEKPFFLYIAFHSVHTPLDERGEFVDQPTKLDDKNPKRWLHEDDIKWFNDPEGKIQSETDPEKRLLLAAAYHLDDAMGEIVGALERSGHRENTLILFSSDNGPQGNWNGNAYPDDLKLTDFNQTLPMRGKKLDVWEGGIHVAAFANWPGKIDPKEITAPVHIVDWYPTLANLIAYQPSTPTRWDGVDLSSVIFGDDSLAKRDLYWTWNTKTNRWALRYGEWKIVKYGVGSPEQPSQWQLFNLAEDPKEQTNVAVEHPEIVSTLHQRFLIHRAKDKK</sequence>
<keyword evidence="4" id="KW-0378">Hydrolase</keyword>
<dbReference type="Proteomes" id="UP000315010">
    <property type="component" value="Unassembled WGS sequence"/>
</dbReference>
<dbReference type="PANTHER" id="PTHR42693:SF33">
    <property type="entry name" value="ARYLSULFATASE"/>
    <property type="match status" value="1"/>
</dbReference>
<reference evidence="4 5" key="1">
    <citation type="submission" date="2019-02" db="EMBL/GenBank/DDBJ databases">
        <title>Deep-cultivation of Planctomycetes and their phenomic and genomic characterization uncovers novel biology.</title>
        <authorList>
            <person name="Wiegand S."/>
            <person name="Jogler M."/>
            <person name="Boedeker C."/>
            <person name="Pinto D."/>
            <person name="Vollmers J."/>
            <person name="Rivas-Marin E."/>
            <person name="Kohn T."/>
            <person name="Peeters S.H."/>
            <person name="Heuer A."/>
            <person name="Rast P."/>
            <person name="Oberbeckmann S."/>
            <person name="Bunk B."/>
            <person name="Jeske O."/>
            <person name="Meyerdierks A."/>
            <person name="Storesund J.E."/>
            <person name="Kallscheuer N."/>
            <person name="Luecker S."/>
            <person name="Lage O.M."/>
            <person name="Pohl T."/>
            <person name="Merkel B.J."/>
            <person name="Hornburger P."/>
            <person name="Mueller R.-W."/>
            <person name="Bruemmer F."/>
            <person name="Labrenz M."/>
            <person name="Spormann A.M."/>
            <person name="Op Den Camp H."/>
            <person name="Overmann J."/>
            <person name="Amann R."/>
            <person name="Jetten M.S.M."/>
            <person name="Mascher T."/>
            <person name="Medema M.H."/>
            <person name="Devos D.P."/>
            <person name="Kaster A.-K."/>
            <person name="Ovreas L."/>
            <person name="Rohde M."/>
            <person name="Galperin M.Y."/>
            <person name="Jogler C."/>
        </authorList>
    </citation>
    <scope>NUCLEOTIDE SEQUENCE [LARGE SCALE GENOMIC DNA]</scope>
    <source>
        <strain evidence="4 5">CA13</strain>
    </source>
</reference>
<dbReference type="AlphaFoldDB" id="A0A5C5Z094"/>
<organism evidence="4 5">
    <name type="scientific">Novipirellula herctigrandis</name>
    <dbReference type="NCBI Taxonomy" id="2527986"/>
    <lineage>
        <taxon>Bacteria</taxon>
        <taxon>Pseudomonadati</taxon>
        <taxon>Planctomycetota</taxon>
        <taxon>Planctomycetia</taxon>
        <taxon>Pirellulales</taxon>
        <taxon>Pirellulaceae</taxon>
        <taxon>Novipirellula</taxon>
    </lineage>
</organism>
<dbReference type="RefSeq" id="WP_146395937.1">
    <property type="nucleotide sequence ID" value="NZ_SJPJ01000001.1"/>
</dbReference>
<evidence type="ECO:0000256" key="1">
    <source>
        <dbReference type="ARBA" id="ARBA00008779"/>
    </source>
</evidence>
<dbReference type="OrthoDB" id="9783154at2"/>
<dbReference type="InterPro" id="IPR050738">
    <property type="entry name" value="Sulfatase"/>
</dbReference>
<dbReference type="EC" id="3.1.6.1" evidence="4"/>
<proteinExistence type="inferred from homology"/>
<comment type="similarity">
    <text evidence="1">Belongs to the sulfatase family.</text>
</comment>
<accession>A0A5C5Z094</accession>
<feature type="domain" description="Sulfatase N-terminal" evidence="3">
    <location>
        <begin position="26"/>
        <end position="370"/>
    </location>
</feature>
<dbReference type="Pfam" id="PF00884">
    <property type="entry name" value="Sulfatase"/>
    <property type="match status" value="1"/>
</dbReference>
<dbReference type="Gene3D" id="3.30.1120.10">
    <property type="match status" value="1"/>
</dbReference>
<dbReference type="InterPro" id="IPR017850">
    <property type="entry name" value="Alkaline_phosphatase_core_sf"/>
</dbReference>
<keyword evidence="2" id="KW-0732">Signal</keyword>
<gene>
    <name evidence="4" type="primary">atsA_36</name>
    <name evidence="4" type="ORF">CA13_21650</name>
</gene>
<dbReference type="PANTHER" id="PTHR42693">
    <property type="entry name" value="ARYLSULFATASE FAMILY MEMBER"/>
    <property type="match status" value="1"/>
</dbReference>
<protein>
    <submittedName>
        <fullName evidence="4">Arylsulfatase</fullName>
        <ecNumber evidence="4">3.1.6.1</ecNumber>
    </submittedName>
</protein>
<feature type="chain" id="PRO_5023025164" evidence="2">
    <location>
        <begin position="21"/>
        <end position="474"/>
    </location>
</feature>
<comment type="caution">
    <text evidence="4">The sequence shown here is derived from an EMBL/GenBank/DDBJ whole genome shotgun (WGS) entry which is preliminary data.</text>
</comment>
<evidence type="ECO:0000313" key="4">
    <source>
        <dbReference type="EMBL" id="TWT80719.1"/>
    </source>
</evidence>
<dbReference type="EMBL" id="SJPJ01000001">
    <property type="protein sequence ID" value="TWT80719.1"/>
    <property type="molecule type" value="Genomic_DNA"/>
</dbReference>
<dbReference type="InterPro" id="IPR000917">
    <property type="entry name" value="Sulfatase_N"/>
</dbReference>
<feature type="signal peptide" evidence="2">
    <location>
        <begin position="1"/>
        <end position="20"/>
    </location>
</feature>
<evidence type="ECO:0000313" key="5">
    <source>
        <dbReference type="Proteomes" id="UP000315010"/>
    </source>
</evidence>
<evidence type="ECO:0000256" key="2">
    <source>
        <dbReference type="SAM" id="SignalP"/>
    </source>
</evidence>
<keyword evidence="5" id="KW-1185">Reference proteome</keyword>